<feature type="transmembrane region" description="Helical" evidence="2">
    <location>
        <begin position="243"/>
        <end position="265"/>
    </location>
</feature>
<evidence type="ECO:0000256" key="1">
    <source>
        <dbReference type="SAM" id="MobiDB-lite"/>
    </source>
</evidence>
<dbReference type="Proteomes" id="UP000283745">
    <property type="component" value="Unassembled WGS sequence"/>
</dbReference>
<dbReference type="EMBL" id="QSKF01000005">
    <property type="protein sequence ID" value="RHE40167.1"/>
    <property type="molecule type" value="Genomic_DNA"/>
</dbReference>
<sequence length="371" mass="41554">MTALLEFKQKLKGLYAQYEIYLLPLLKFILAAVYFTWINTNMGYMRALDNMFVVLILSLICCILPSGMMVFTGFALMIGHSYALGIEVAGFMLVLILFMMILFLRFSNGKNMVLIFAPLAFGFDLPALLPVGCGLLSSAVSALPAAGGVIIYYFVRFIRVQSQALMGTDLDIMGKITLLADGLMKNGEMWLNVIAFVVVVLAVNLIRTRMMDYAWRIAIIAGGVLYIVIMLAGSMSIGVEVSMVSLIIYTVVAVLIGIILEFFVFGGDYTRTERLEYEDDDYYYYVKAVPKALVATSERSIKKINGEADREERRTSEKTADYTSPLFQNEPKSEKRSAKRKPVQEEASVVEKADIDDIDFEKKLEESLKDL</sequence>
<protein>
    <submittedName>
        <fullName evidence="3">Uncharacterized protein</fullName>
    </submittedName>
</protein>
<evidence type="ECO:0000313" key="4">
    <source>
        <dbReference type="Proteomes" id="UP000283745"/>
    </source>
</evidence>
<feature type="compositionally biased region" description="Basic and acidic residues" evidence="1">
    <location>
        <begin position="305"/>
        <end position="320"/>
    </location>
</feature>
<reference evidence="3 4" key="1">
    <citation type="submission" date="2018-08" db="EMBL/GenBank/DDBJ databases">
        <title>A genome reference for cultivated species of the human gut microbiota.</title>
        <authorList>
            <person name="Zou Y."/>
            <person name="Xue W."/>
            <person name="Luo G."/>
        </authorList>
    </citation>
    <scope>NUCLEOTIDE SEQUENCE [LARGE SCALE GENOMIC DNA]</scope>
    <source>
        <strain evidence="3 4">AM28-23</strain>
    </source>
</reference>
<name>A0A414J6Y2_9FIRM</name>
<proteinExistence type="predicted"/>
<feature type="region of interest" description="Disordered" evidence="1">
    <location>
        <begin position="305"/>
        <end position="350"/>
    </location>
</feature>
<keyword evidence="2" id="KW-0812">Transmembrane</keyword>
<feature type="transmembrane region" description="Helical" evidence="2">
    <location>
        <begin position="82"/>
        <end position="104"/>
    </location>
</feature>
<comment type="caution">
    <text evidence="3">The sequence shown here is derived from an EMBL/GenBank/DDBJ whole genome shotgun (WGS) entry which is preliminary data.</text>
</comment>
<feature type="transmembrane region" description="Helical" evidence="2">
    <location>
        <begin position="135"/>
        <end position="155"/>
    </location>
</feature>
<feature type="transmembrane region" description="Helical" evidence="2">
    <location>
        <begin position="52"/>
        <end position="76"/>
    </location>
</feature>
<dbReference type="AlphaFoldDB" id="A0A414J6Y2"/>
<evidence type="ECO:0000256" key="2">
    <source>
        <dbReference type="SAM" id="Phobius"/>
    </source>
</evidence>
<feature type="transmembrane region" description="Helical" evidence="2">
    <location>
        <begin position="20"/>
        <end position="40"/>
    </location>
</feature>
<feature type="transmembrane region" description="Helical" evidence="2">
    <location>
        <begin position="111"/>
        <end position="129"/>
    </location>
</feature>
<organism evidence="3 4">
    <name type="scientific">Blautia obeum</name>
    <dbReference type="NCBI Taxonomy" id="40520"/>
    <lineage>
        <taxon>Bacteria</taxon>
        <taxon>Bacillati</taxon>
        <taxon>Bacillota</taxon>
        <taxon>Clostridia</taxon>
        <taxon>Lachnospirales</taxon>
        <taxon>Lachnospiraceae</taxon>
        <taxon>Blautia</taxon>
    </lineage>
</organism>
<keyword evidence="2" id="KW-1133">Transmembrane helix</keyword>
<keyword evidence="2" id="KW-0472">Membrane</keyword>
<dbReference type="RefSeq" id="WP_118050354.1">
    <property type="nucleotide sequence ID" value="NZ_CABJFK010000005.1"/>
</dbReference>
<evidence type="ECO:0000313" key="3">
    <source>
        <dbReference type="EMBL" id="RHE40167.1"/>
    </source>
</evidence>
<accession>A0A414J6Y2</accession>
<gene>
    <name evidence="3" type="ORF">DW740_07600</name>
</gene>
<feature type="transmembrane region" description="Helical" evidence="2">
    <location>
        <begin position="189"/>
        <end position="206"/>
    </location>
</feature>
<feature type="transmembrane region" description="Helical" evidence="2">
    <location>
        <begin position="213"/>
        <end position="237"/>
    </location>
</feature>